<dbReference type="Proteomes" id="UP000618591">
    <property type="component" value="Unassembled WGS sequence"/>
</dbReference>
<keyword evidence="2" id="KW-1185">Reference proteome</keyword>
<reference evidence="2" key="1">
    <citation type="journal article" date="2019" name="Int. J. Syst. Evol. Microbiol.">
        <title>The Global Catalogue of Microorganisms (GCM) 10K type strain sequencing project: providing services to taxonomists for standard genome sequencing and annotation.</title>
        <authorList>
            <consortium name="The Broad Institute Genomics Platform"/>
            <consortium name="The Broad Institute Genome Sequencing Center for Infectious Disease"/>
            <person name="Wu L."/>
            <person name="Ma J."/>
        </authorList>
    </citation>
    <scope>NUCLEOTIDE SEQUENCE [LARGE SCALE GENOMIC DNA]</scope>
    <source>
        <strain evidence="2">CGMCC 1.10106</strain>
    </source>
</reference>
<dbReference type="InterPro" id="IPR011660">
    <property type="entry name" value="VapB-like"/>
</dbReference>
<name>A0ABQ1GDD5_9SPHN</name>
<evidence type="ECO:0000313" key="2">
    <source>
        <dbReference type="Proteomes" id="UP000618591"/>
    </source>
</evidence>
<gene>
    <name evidence="1" type="ORF">GCM10011395_09870</name>
</gene>
<proteinExistence type="predicted"/>
<dbReference type="EMBL" id="BMDW01000004">
    <property type="protein sequence ID" value="GGA41611.1"/>
    <property type="molecule type" value="Genomic_DNA"/>
</dbReference>
<sequence>MGVQLNIKDAETVQLARDLAKATGQSVTGVVKGALQRDFQHHLAARAEKIRRIDDIIGDFGRNLPPDWVGKTSKEIMDSIYNEDGSFA</sequence>
<dbReference type="RefSeq" id="WP_188445753.1">
    <property type="nucleotide sequence ID" value="NZ_BMDW01000004.1"/>
</dbReference>
<evidence type="ECO:0008006" key="3">
    <source>
        <dbReference type="Google" id="ProtNLM"/>
    </source>
</evidence>
<protein>
    <recommendedName>
        <fullName evidence="3">Antitoxin VapB</fullName>
    </recommendedName>
</protein>
<dbReference type="Pfam" id="PF07704">
    <property type="entry name" value="PSK_trans_fac"/>
    <property type="match status" value="1"/>
</dbReference>
<evidence type="ECO:0000313" key="1">
    <source>
        <dbReference type="EMBL" id="GGA41611.1"/>
    </source>
</evidence>
<organism evidence="1 2">
    <name type="scientific">Sphingomonas psychrolutea</name>
    <dbReference type="NCBI Taxonomy" id="1259676"/>
    <lineage>
        <taxon>Bacteria</taxon>
        <taxon>Pseudomonadati</taxon>
        <taxon>Pseudomonadota</taxon>
        <taxon>Alphaproteobacteria</taxon>
        <taxon>Sphingomonadales</taxon>
        <taxon>Sphingomonadaceae</taxon>
        <taxon>Sphingomonas</taxon>
    </lineage>
</organism>
<comment type="caution">
    <text evidence="1">The sequence shown here is derived from an EMBL/GenBank/DDBJ whole genome shotgun (WGS) entry which is preliminary data.</text>
</comment>
<accession>A0ABQ1GDD5</accession>